<dbReference type="Proteomes" id="UP001152888">
    <property type="component" value="Unassembled WGS sequence"/>
</dbReference>
<organism evidence="3 4">
    <name type="scientific">Acanthoscelides obtectus</name>
    <name type="common">Bean weevil</name>
    <name type="synonym">Bruchus obtectus</name>
    <dbReference type="NCBI Taxonomy" id="200917"/>
    <lineage>
        <taxon>Eukaryota</taxon>
        <taxon>Metazoa</taxon>
        <taxon>Ecdysozoa</taxon>
        <taxon>Arthropoda</taxon>
        <taxon>Hexapoda</taxon>
        <taxon>Insecta</taxon>
        <taxon>Pterygota</taxon>
        <taxon>Neoptera</taxon>
        <taxon>Endopterygota</taxon>
        <taxon>Coleoptera</taxon>
        <taxon>Polyphaga</taxon>
        <taxon>Cucujiformia</taxon>
        <taxon>Chrysomeloidea</taxon>
        <taxon>Chrysomelidae</taxon>
        <taxon>Bruchinae</taxon>
        <taxon>Bruchini</taxon>
        <taxon>Acanthoscelides</taxon>
    </lineage>
</organism>
<dbReference type="GO" id="GO:0051087">
    <property type="term" value="F:protein-folding chaperone binding"/>
    <property type="evidence" value="ECO:0007669"/>
    <property type="project" value="InterPro"/>
</dbReference>
<keyword evidence="4" id="KW-1185">Reference proteome</keyword>
<dbReference type="InterPro" id="IPR003103">
    <property type="entry name" value="BAG_domain"/>
</dbReference>
<accession>A0A9P0M7U2</accession>
<dbReference type="Gene3D" id="1.20.58.120">
    <property type="entry name" value="BAG domain"/>
    <property type="match status" value="1"/>
</dbReference>
<dbReference type="OrthoDB" id="333905at2759"/>
<dbReference type="AlphaFoldDB" id="A0A9P0M7U2"/>
<evidence type="ECO:0000313" key="3">
    <source>
        <dbReference type="EMBL" id="CAH2008923.1"/>
    </source>
</evidence>
<evidence type="ECO:0000313" key="4">
    <source>
        <dbReference type="Proteomes" id="UP001152888"/>
    </source>
</evidence>
<proteinExistence type="predicted"/>
<comment type="caution">
    <text evidence="3">The sequence shown here is derived from an EMBL/GenBank/DDBJ whole genome shotgun (WGS) entry which is preliminary data.</text>
</comment>
<dbReference type="InterPro" id="IPR036533">
    <property type="entry name" value="BAG_dom_sf"/>
</dbReference>
<reference evidence="3" key="1">
    <citation type="submission" date="2022-03" db="EMBL/GenBank/DDBJ databases">
        <authorList>
            <person name="Sayadi A."/>
        </authorList>
    </citation>
    <scope>NUCLEOTIDE SEQUENCE</scope>
</reference>
<dbReference type="EMBL" id="CAKOFQ010007839">
    <property type="protein sequence ID" value="CAH2008923.1"/>
    <property type="molecule type" value="Genomic_DNA"/>
</dbReference>
<gene>
    <name evidence="3" type="ORF">ACAOBT_LOCUS30507</name>
</gene>
<feature type="region of interest" description="Disordered" evidence="1">
    <location>
        <begin position="1"/>
        <end position="70"/>
    </location>
</feature>
<feature type="domain" description="BAG" evidence="2">
    <location>
        <begin position="84"/>
        <end position="154"/>
    </location>
</feature>
<evidence type="ECO:0000259" key="2">
    <source>
        <dbReference type="Pfam" id="PF02179"/>
    </source>
</evidence>
<feature type="compositionally biased region" description="Polar residues" evidence="1">
    <location>
        <begin position="35"/>
        <end position="48"/>
    </location>
</feature>
<evidence type="ECO:0000256" key="1">
    <source>
        <dbReference type="SAM" id="MobiDB-lite"/>
    </source>
</evidence>
<name>A0A9P0M7U2_ACAOB</name>
<protein>
    <recommendedName>
        <fullName evidence="2">BAG domain-containing protein</fullName>
    </recommendedName>
</protein>
<dbReference type="SUPFAM" id="SSF63491">
    <property type="entry name" value="BAG domain"/>
    <property type="match status" value="1"/>
</dbReference>
<dbReference type="Pfam" id="PF02179">
    <property type="entry name" value="BAG"/>
    <property type="match status" value="1"/>
</dbReference>
<sequence length="162" mass="18735">MSVRKKTMSNHSANRKPELLYKRSSSSEEDFDGVSQISAKSSQYSGISGTREKRKNCAQGRQQEKSSEHGECLAEYEKQIMQKIMTVKAEVENIEKEITSLEVGELKTEFRKLEEMLMQKTLVLDDIDVKSIETLREMRKKAILYVQSCFRLMDTRLKSVDK</sequence>